<name>A0A5S5DKA3_9SPHI</name>
<protein>
    <recommendedName>
        <fullName evidence="3">Avirulence protein</fullName>
    </recommendedName>
</protein>
<evidence type="ECO:0000313" key="1">
    <source>
        <dbReference type="EMBL" id="TYP96347.1"/>
    </source>
</evidence>
<dbReference type="OrthoDB" id="9802005at2"/>
<evidence type="ECO:0000313" key="2">
    <source>
        <dbReference type="Proteomes" id="UP000325105"/>
    </source>
</evidence>
<gene>
    <name evidence="1" type="ORF">BC792_10655</name>
</gene>
<dbReference type="Proteomes" id="UP000325105">
    <property type="component" value="Unassembled WGS sequence"/>
</dbReference>
<dbReference type="Pfam" id="PF19527">
    <property type="entry name" value="DUF6055"/>
    <property type="match status" value="1"/>
</dbReference>
<sequence length="470" mass="53286">MKKKIFYISLTVFVATMILSCKDTEIDEIAYDISNLQRPVPIGNGTGDQKQLYLPTSGIWDVPANNDFNDYNSKYSLSRRFESANLALLWDREFGSDLAATTGANVANVLGALEGFYDYYANQLKFVDVGNSLTDKYKMVCFVRGGTDGTAYGGGAADSVGMLWMPASRLGAPYTTLAHELGHAFQYMVHADGNWGFSNNPVGGIGQSIFEVTSQFMTMMLYPDLMTIENWHLVEFMNNTHLAFLHENMRYSSHQVLTYWTDKYGLDMVGKVWRQAVRPEDPVATYKRIQGMNQEQFNDEMFDAHRRFITWDIPLIRIGERRKYANQHFTTLYDVGEGWYRITPAKCPQNYGYNGIRLNVPPANTTVHLDFKGLAGAAGYRSIKTDKAGWRYGFVAYKSDESRVYSDTFSASEGTASFVVPENTTYLWLVVSGAPTEHWEHIWDDKDETDEQWPYQIKLTGTSLSPAMIE</sequence>
<accession>A0A5S5DKA3</accession>
<dbReference type="AlphaFoldDB" id="A0A5S5DKA3"/>
<comment type="caution">
    <text evidence="1">The sequence shown here is derived from an EMBL/GenBank/DDBJ whole genome shotgun (WGS) entry which is preliminary data.</text>
</comment>
<reference evidence="1 2" key="1">
    <citation type="submission" date="2019-07" db="EMBL/GenBank/DDBJ databases">
        <title>Genomic Encyclopedia of Archaeal and Bacterial Type Strains, Phase II (KMG-II): from individual species to whole genera.</title>
        <authorList>
            <person name="Goeker M."/>
        </authorList>
    </citation>
    <scope>NUCLEOTIDE SEQUENCE [LARGE SCALE GENOMIC DNA]</scope>
    <source>
        <strain evidence="1 2">DSM 18850</strain>
    </source>
</reference>
<dbReference type="PROSITE" id="PS51257">
    <property type="entry name" value="PROKAR_LIPOPROTEIN"/>
    <property type="match status" value="1"/>
</dbReference>
<organism evidence="1 2">
    <name type="scientific">Sphingobacterium allocomposti</name>
    <dbReference type="NCBI Taxonomy" id="415956"/>
    <lineage>
        <taxon>Bacteria</taxon>
        <taxon>Pseudomonadati</taxon>
        <taxon>Bacteroidota</taxon>
        <taxon>Sphingobacteriia</taxon>
        <taxon>Sphingobacteriales</taxon>
        <taxon>Sphingobacteriaceae</taxon>
        <taxon>Sphingobacterium</taxon>
    </lineage>
</organism>
<dbReference type="RefSeq" id="WP_148908142.1">
    <property type="nucleotide sequence ID" value="NZ_VNHX01000006.1"/>
</dbReference>
<dbReference type="InterPro" id="IPR045690">
    <property type="entry name" value="DUF6055"/>
</dbReference>
<dbReference type="EMBL" id="VNHX01000006">
    <property type="protein sequence ID" value="TYP96347.1"/>
    <property type="molecule type" value="Genomic_DNA"/>
</dbReference>
<proteinExistence type="predicted"/>
<dbReference type="SUPFAM" id="SSF55486">
    <property type="entry name" value="Metalloproteases ('zincins'), catalytic domain"/>
    <property type="match status" value="1"/>
</dbReference>
<keyword evidence="2" id="KW-1185">Reference proteome</keyword>
<evidence type="ECO:0008006" key="3">
    <source>
        <dbReference type="Google" id="ProtNLM"/>
    </source>
</evidence>